<sequence>MVIRATLISFFTIVILGVSACSPSNQQTADLILTNAKIYTVDSMNTWAEAVAIKEGKFIYVGTEQNVGAFIGPQTKTYDLKEAMVLPGIIDAHTHPGSIAIRDNYDSTKKSGYPNMPYPASKEEILAWLENYSKKNPDLEMIVAGVWQIDTFGLTGPIKEDLDQIVPDRPVFLLDDTGHSKWVNSAFFKKFGIDKNTPDPAPGVSIFSRKPDGEPAGWLKEAAVMPWFSERDYMAPDQPQLVENLFRVLSYLSKHGVTLLYDGGNSGAEDKVYAAVKKLDDTDRLPLRYEGTYHIRLPEQVPIAISELKRLRSEYSGDRLKFNTIKIHYDGVHEVRTSAIFEPYSDDPGNRGNTTFSGEVLTDFILELHEEKIDLHLHTNSDRSAHIALNAVENARNIIGKPLDTRVSTCHLELIHEDDISRFRELDVPANFTLHWNGIGYLTGWEKPIGAERAARRFSIQALIDDGATVSYSSDTTGMTRLYRTSPFFSMQVGHNRQEVGAAPDSEILPPVNERLSLEDIIHGYTKGSAYQLRYEDKLGSIEVGKIADLVILDQNLFDINRYNINEITPTAVILGGEIIQGILR</sequence>
<dbReference type="Gene3D" id="3.20.20.140">
    <property type="entry name" value="Metal-dependent hydrolases"/>
    <property type="match status" value="1"/>
</dbReference>
<dbReference type="InterPro" id="IPR011059">
    <property type="entry name" value="Metal-dep_hydrolase_composite"/>
</dbReference>
<reference evidence="2" key="1">
    <citation type="submission" date="2018-05" db="EMBL/GenBank/DDBJ databases">
        <authorList>
            <person name="Lanie J.A."/>
            <person name="Ng W.-L."/>
            <person name="Kazmierczak K.M."/>
            <person name="Andrzejewski T.M."/>
            <person name="Davidsen T.M."/>
            <person name="Wayne K.J."/>
            <person name="Tettelin H."/>
            <person name="Glass J.I."/>
            <person name="Rusch D."/>
            <person name="Podicherti R."/>
            <person name="Tsui H.-C.T."/>
            <person name="Winkler M.E."/>
        </authorList>
    </citation>
    <scope>NUCLEOTIDE SEQUENCE</scope>
</reference>
<gene>
    <name evidence="2" type="ORF">METZ01_LOCUS42049</name>
</gene>
<dbReference type="PANTHER" id="PTHR22642:SF2">
    <property type="entry name" value="PROTEIN LONG AFTER FAR-RED 3"/>
    <property type="match status" value="1"/>
</dbReference>
<dbReference type="CDD" id="cd01300">
    <property type="entry name" value="YtcJ_like"/>
    <property type="match status" value="1"/>
</dbReference>
<dbReference type="SUPFAM" id="SSF51556">
    <property type="entry name" value="Metallo-dependent hydrolases"/>
    <property type="match status" value="1"/>
</dbReference>
<evidence type="ECO:0000313" key="2">
    <source>
        <dbReference type="EMBL" id="SUZ89195.1"/>
    </source>
</evidence>
<dbReference type="SUPFAM" id="SSF51338">
    <property type="entry name" value="Composite domain of metallo-dependent hydrolases"/>
    <property type="match status" value="1"/>
</dbReference>
<proteinExistence type="predicted"/>
<dbReference type="GO" id="GO:0016810">
    <property type="term" value="F:hydrolase activity, acting on carbon-nitrogen (but not peptide) bonds"/>
    <property type="evidence" value="ECO:0007669"/>
    <property type="project" value="InterPro"/>
</dbReference>
<dbReference type="InterPro" id="IPR013108">
    <property type="entry name" value="Amidohydro_3"/>
</dbReference>
<protein>
    <recommendedName>
        <fullName evidence="1">Amidohydrolase 3 domain-containing protein</fullName>
    </recommendedName>
</protein>
<accession>A0A381RBP1</accession>
<name>A0A381RBP1_9ZZZZ</name>
<organism evidence="2">
    <name type="scientific">marine metagenome</name>
    <dbReference type="NCBI Taxonomy" id="408172"/>
    <lineage>
        <taxon>unclassified sequences</taxon>
        <taxon>metagenomes</taxon>
        <taxon>ecological metagenomes</taxon>
    </lineage>
</organism>
<dbReference type="Gene3D" id="2.30.40.10">
    <property type="entry name" value="Urease, subunit C, domain 1"/>
    <property type="match status" value="1"/>
</dbReference>
<dbReference type="Gene3D" id="3.10.310.70">
    <property type="match status" value="1"/>
</dbReference>
<evidence type="ECO:0000259" key="1">
    <source>
        <dbReference type="Pfam" id="PF07969"/>
    </source>
</evidence>
<dbReference type="InterPro" id="IPR033932">
    <property type="entry name" value="YtcJ-like"/>
</dbReference>
<feature type="domain" description="Amidohydrolase 3" evidence="1">
    <location>
        <begin position="77"/>
        <end position="580"/>
    </location>
</feature>
<dbReference type="Pfam" id="PF07969">
    <property type="entry name" value="Amidohydro_3"/>
    <property type="match status" value="1"/>
</dbReference>
<dbReference type="AlphaFoldDB" id="A0A381RBP1"/>
<dbReference type="PANTHER" id="PTHR22642">
    <property type="entry name" value="IMIDAZOLONEPROPIONASE"/>
    <property type="match status" value="1"/>
</dbReference>
<dbReference type="InterPro" id="IPR032466">
    <property type="entry name" value="Metal_Hydrolase"/>
</dbReference>
<dbReference type="EMBL" id="UINC01001808">
    <property type="protein sequence ID" value="SUZ89195.1"/>
    <property type="molecule type" value="Genomic_DNA"/>
</dbReference>